<accession>A0ABV0W7Y2</accession>
<dbReference type="PROSITE" id="PS51848">
    <property type="entry name" value="BMERB"/>
    <property type="match status" value="1"/>
</dbReference>
<evidence type="ECO:0000313" key="4">
    <source>
        <dbReference type="EMBL" id="MEQ2264592.1"/>
    </source>
</evidence>
<reference evidence="4 5" key="1">
    <citation type="submission" date="2021-06" db="EMBL/GenBank/DDBJ databases">
        <authorList>
            <person name="Palmer J.M."/>
        </authorList>
    </citation>
    <scope>NUCLEOTIDE SEQUENCE [LARGE SCALE GENOMIC DNA]</scope>
    <source>
        <strain evidence="4 5">XR_2019</strain>
        <tissue evidence="4">Muscle</tissue>
    </source>
</reference>
<evidence type="ECO:0000256" key="1">
    <source>
        <dbReference type="SAM" id="Coils"/>
    </source>
</evidence>
<dbReference type="InterPro" id="IPR050540">
    <property type="entry name" value="F-actin_Monoox_Mical"/>
</dbReference>
<evidence type="ECO:0000256" key="2">
    <source>
        <dbReference type="SAM" id="SignalP"/>
    </source>
</evidence>
<keyword evidence="1" id="KW-0175">Coiled coil</keyword>
<dbReference type="Proteomes" id="UP001444071">
    <property type="component" value="Unassembled WGS sequence"/>
</dbReference>
<feature type="coiled-coil region" evidence="1">
    <location>
        <begin position="20"/>
        <end position="47"/>
    </location>
</feature>
<feature type="chain" id="PRO_5045728804" evidence="2">
    <location>
        <begin position="26"/>
        <end position="185"/>
    </location>
</feature>
<keyword evidence="2" id="KW-0732">Signal</keyword>
<dbReference type="EMBL" id="JAHRIM010030454">
    <property type="protein sequence ID" value="MEQ2264592.1"/>
    <property type="molecule type" value="Genomic_DNA"/>
</dbReference>
<gene>
    <name evidence="4" type="primary">MICAL2B_1</name>
    <name evidence="4" type="ORF">XENORESO_013558</name>
</gene>
<keyword evidence="5" id="KW-1185">Reference proteome</keyword>
<dbReference type="PANTHER" id="PTHR23167">
    <property type="entry name" value="CALPONIN HOMOLOGY DOMAIN-CONTAINING PROTEIN DDB_G0272472-RELATED"/>
    <property type="match status" value="1"/>
</dbReference>
<dbReference type="PANTHER" id="PTHR23167:SF39">
    <property type="entry name" value="[F-ACTIN]-MONOOXYGENASE MICAL2"/>
    <property type="match status" value="1"/>
</dbReference>
<organism evidence="4 5">
    <name type="scientific">Xenotaenia resolanae</name>
    <dbReference type="NCBI Taxonomy" id="208358"/>
    <lineage>
        <taxon>Eukaryota</taxon>
        <taxon>Metazoa</taxon>
        <taxon>Chordata</taxon>
        <taxon>Craniata</taxon>
        <taxon>Vertebrata</taxon>
        <taxon>Euteleostomi</taxon>
        <taxon>Actinopterygii</taxon>
        <taxon>Neopterygii</taxon>
        <taxon>Teleostei</taxon>
        <taxon>Neoteleostei</taxon>
        <taxon>Acanthomorphata</taxon>
        <taxon>Ovalentaria</taxon>
        <taxon>Atherinomorphae</taxon>
        <taxon>Cyprinodontiformes</taxon>
        <taxon>Goodeidae</taxon>
        <taxon>Xenotaenia</taxon>
    </lineage>
</organism>
<sequence length="185" mass="22143">MSLYIIFCMTRRLFFLLLFVQVIQRQLEEVEEKQRDLEERGVTIEKIIRGEDSHQTEDRDEALLYQAWFQLVLEKNRLARYESELMIFAQELALKDTQSQLEQDLRRRMAVEDTIKNASELQEEEEILAEIMRTVEKRDMLVSILDEQRLKEKAEDKDLEGLVLSRGYEFHWAQGSNIWGQEKVE</sequence>
<protein>
    <submittedName>
        <fullName evidence="4">Protein-methionine sulfoxide oxidase mical2b</fullName>
    </submittedName>
</protein>
<evidence type="ECO:0000313" key="5">
    <source>
        <dbReference type="Proteomes" id="UP001444071"/>
    </source>
</evidence>
<proteinExistence type="predicted"/>
<dbReference type="Pfam" id="PF12130">
    <property type="entry name" value="bMERB_dom"/>
    <property type="match status" value="1"/>
</dbReference>
<name>A0ABV0W7Y2_9TELE</name>
<feature type="domain" description="BMERB" evidence="3">
    <location>
        <begin position="1"/>
        <end position="161"/>
    </location>
</feature>
<dbReference type="SMART" id="SM01203">
    <property type="entry name" value="DUF3585"/>
    <property type="match status" value="1"/>
</dbReference>
<feature type="signal peptide" evidence="2">
    <location>
        <begin position="1"/>
        <end position="25"/>
    </location>
</feature>
<comment type="caution">
    <text evidence="4">The sequence shown here is derived from an EMBL/GenBank/DDBJ whole genome shotgun (WGS) entry which is preliminary data.</text>
</comment>
<evidence type="ECO:0000259" key="3">
    <source>
        <dbReference type="PROSITE" id="PS51848"/>
    </source>
</evidence>
<dbReference type="InterPro" id="IPR022735">
    <property type="entry name" value="bMERB_dom"/>
</dbReference>